<dbReference type="AlphaFoldDB" id="A0A813ZEK2"/>
<dbReference type="Proteomes" id="UP000663879">
    <property type="component" value="Unassembled WGS sequence"/>
</dbReference>
<gene>
    <name evidence="1" type="ORF">OXX778_LOCUS11305</name>
</gene>
<proteinExistence type="predicted"/>
<comment type="caution">
    <text evidence="1">The sequence shown here is derived from an EMBL/GenBank/DDBJ whole genome shotgun (WGS) entry which is preliminary data.</text>
</comment>
<sequence length="124" mass="14593">MIVFDQHLFKENRSMASLNLDDPIQAKILELYNYFEENYIGKEITTKIGRGRAVKLTTIRQNPLFQVNFWNIHSRLVNDLPRTTNSVESWHNSFGNMLKSHPLVYELVDSLRKEDKRVSDLLVK</sequence>
<name>A0A813ZEK2_9BILA</name>
<evidence type="ECO:0000313" key="1">
    <source>
        <dbReference type="EMBL" id="CAF0899081.1"/>
    </source>
</evidence>
<protein>
    <submittedName>
        <fullName evidence="1">Uncharacterized protein</fullName>
    </submittedName>
</protein>
<reference evidence="1" key="1">
    <citation type="submission" date="2021-02" db="EMBL/GenBank/DDBJ databases">
        <authorList>
            <person name="Nowell W R."/>
        </authorList>
    </citation>
    <scope>NUCLEOTIDE SEQUENCE</scope>
    <source>
        <strain evidence="1">Ploen Becks lab</strain>
    </source>
</reference>
<keyword evidence="2" id="KW-1185">Reference proteome</keyword>
<dbReference type="OrthoDB" id="10067596at2759"/>
<accession>A0A813ZEK2</accession>
<evidence type="ECO:0000313" key="2">
    <source>
        <dbReference type="Proteomes" id="UP000663879"/>
    </source>
</evidence>
<organism evidence="1 2">
    <name type="scientific">Brachionus calyciflorus</name>
    <dbReference type="NCBI Taxonomy" id="104777"/>
    <lineage>
        <taxon>Eukaryota</taxon>
        <taxon>Metazoa</taxon>
        <taxon>Spiralia</taxon>
        <taxon>Gnathifera</taxon>
        <taxon>Rotifera</taxon>
        <taxon>Eurotatoria</taxon>
        <taxon>Monogononta</taxon>
        <taxon>Pseudotrocha</taxon>
        <taxon>Ploima</taxon>
        <taxon>Brachionidae</taxon>
        <taxon>Brachionus</taxon>
    </lineage>
</organism>
<dbReference type="EMBL" id="CAJNOC010001895">
    <property type="protein sequence ID" value="CAF0899081.1"/>
    <property type="molecule type" value="Genomic_DNA"/>
</dbReference>